<dbReference type="GO" id="GO:0003824">
    <property type="term" value="F:catalytic activity"/>
    <property type="evidence" value="ECO:0007669"/>
    <property type="project" value="InterPro"/>
</dbReference>
<dbReference type="GO" id="GO:0030151">
    <property type="term" value="F:molybdenum ion binding"/>
    <property type="evidence" value="ECO:0007669"/>
    <property type="project" value="InterPro"/>
</dbReference>
<dbReference type="RefSeq" id="WP_163110950.1">
    <property type="nucleotide sequence ID" value="NZ_JAAAWP010000003.1"/>
</dbReference>
<feature type="domain" description="MOSC" evidence="1">
    <location>
        <begin position="24"/>
        <end position="163"/>
    </location>
</feature>
<evidence type="ECO:0000313" key="3">
    <source>
        <dbReference type="Proteomes" id="UP000478837"/>
    </source>
</evidence>
<protein>
    <submittedName>
        <fullName evidence="2">MOSC domain-containing protein</fullName>
    </submittedName>
</protein>
<keyword evidence="3" id="KW-1185">Reference proteome</keyword>
<proteinExistence type="predicted"/>
<accession>A0A6L9MSG5</accession>
<organism evidence="2 3">
    <name type="scientific">Alteromonas hispanica</name>
    <dbReference type="NCBI Taxonomy" id="315421"/>
    <lineage>
        <taxon>Bacteria</taxon>
        <taxon>Pseudomonadati</taxon>
        <taxon>Pseudomonadota</taxon>
        <taxon>Gammaproteobacteria</taxon>
        <taxon>Alteromonadales</taxon>
        <taxon>Alteromonadaceae</taxon>
        <taxon>Alteromonas/Salinimonas group</taxon>
        <taxon>Alteromonas</taxon>
    </lineage>
</organism>
<dbReference type="Gene3D" id="2.40.33.20">
    <property type="entry name" value="PK beta-barrel domain-like"/>
    <property type="match status" value="1"/>
</dbReference>
<evidence type="ECO:0000259" key="1">
    <source>
        <dbReference type="PROSITE" id="PS51340"/>
    </source>
</evidence>
<dbReference type="SUPFAM" id="SSF50800">
    <property type="entry name" value="PK beta-barrel domain-like"/>
    <property type="match status" value="1"/>
</dbReference>
<dbReference type="InterPro" id="IPR005302">
    <property type="entry name" value="MoCF_Sase_C"/>
</dbReference>
<dbReference type="GO" id="GO:0030170">
    <property type="term" value="F:pyridoxal phosphate binding"/>
    <property type="evidence" value="ECO:0007669"/>
    <property type="project" value="InterPro"/>
</dbReference>
<name>A0A6L9MSG5_9ALTE</name>
<dbReference type="AlphaFoldDB" id="A0A6L9MSG5"/>
<dbReference type="PROSITE" id="PS51340">
    <property type="entry name" value="MOSC"/>
    <property type="match status" value="1"/>
</dbReference>
<dbReference type="EMBL" id="JAAAWP010000003">
    <property type="protein sequence ID" value="NDW21134.1"/>
    <property type="molecule type" value="Genomic_DNA"/>
</dbReference>
<gene>
    <name evidence="2" type="ORF">GTW09_06350</name>
</gene>
<dbReference type="InterPro" id="IPR052353">
    <property type="entry name" value="Benzoxazolinone_Detox_Enz"/>
</dbReference>
<dbReference type="Pfam" id="PF03473">
    <property type="entry name" value="MOSC"/>
    <property type="match status" value="1"/>
</dbReference>
<evidence type="ECO:0000313" key="2">
    <source>
        <dbReference type="EMBL" id="NDW21134.1"/>
    </source>
</evidence>
<dbReference type="InterPro" id="IPR011037">
    <property type="entry name" value="Pyrv_Knase-like_insert_dom_sf"/>
</dbReference>
<comment type="caution">
    <text evidence="2">The sequence shown here is derived from an EMBL/GenBank/DDBJ whole genome shotgun (WGS) entry which is preliminary data.</text>
</comment>
<sequence length="211" mass="23487">MSEFRVEALFAGQPKPLGPRKSLSSIVKEAVAQLTVHIDKTEEDLQANQRLHGGPEKVLHQYNPLNYLTLRKHFPEGNFVPGSIGENLSVEGMDDATVFIGDIWQFGNVQLQVSAPRAPCNKISQRYGISNLDRFVGERGITGWYYRVLEPGIIYPGDAVNLVERSSNTVSVHELMQCAHKKTDKTLAAKLSALTILDDEWRLKCEKIAAA</sequence>
<reference evidence="2 3" key="1">
    <citation type="submission" date="2020-01" db="EMBL/GenBank/DDBJ databases">
        <title>Genomes of bacteria type strains.</title>
        <authorList>
            <person name="Chen J."/>
            <person name="Zhu S."/>
            <person name="Yang J."/>
        </authorList>
    </citation>
    <scope>NUCLEOTIDE SEQUENCE [LARGE SCALE GENOMIC DNA]</scope>
    <source>
        <strain evidence="2 3">LMG 22958</strain>
    </source>
</reference>
<dbReference type="PANTHER" id="PTHR30212">
    <property type="entry name" value="PROTEIN YIIM"/>
    <property type="match status" value="1"/>
</dbReference>
<dbReference type="Proteomes" id="UP000478837">
    <property type="component" value="Unassembled WGS sequence"/>
</dbReference>
<dbReference type="PANTHER" id="PTHR30212:SF2">
    <property type="entry name" value="PROTEIN YIIM"/>
    <property type="match status" value="1"/>
</dbReference>